<sequence>MLNNGMHALDSGMSNSTSDSLGGAGGDTVGVMPGPNVERHSLRQTLRKNTAEELDAVGKGKKRFSKRHSKGGLAAVF</sequence>
<evidence type="ECO:0000313" key="2">
    <source>
        <dbReference type="EMBL" id="TKA36480.1"/>
    </source>
</evidence>
<dbReference type="OrthoDB" id="347657at2759"/>
<dbReference type="Proteomes" id="UP000310066">
    <property type="component" value="Unassembled WGS sequence"/>
</dbReference>
<feature type="compositionally biased region" description="Basic residues" evidence="1">
    <location>
        <begin position="59"/>
        <end position="70"/>
    </location>
</feature>
<evidence type="ECO:0000313" key="3">
    <source>
        <dbReference type="Proteomes" id="UP000310066"/>
    </source>
</evidence>
<accession>A0A4U0ULB7</accession>
<feature type="region of interest" description="Disordered" evidence="1">
    <location>
        <begin position="57"/>
        <end position="77"/>
    </location>
</feature>
<reference evidence="2 3" key="1">
    <citation type="submission" date="2017-03" db="EMBL/GenBank/DDBJ databases">
        <title>Genomes of endolithic fungi from Antarctica.</title>
        <authorList>
            <person name="Coleine C."/>
            <person name="Masonjones S."/>
            <person name="Stajich J.E."/>
        </authorList>
    </citation>
    <scope>NUCLEOTIDE SEQUENCE [LARGE SCALE GENOMIC DNA]</scope>
    <source>
        <strain evidence="2 3">CCFEE 5311</strain>
    </source>
</reference>
<dbReference type="EMBL" id="NAJP01000059">
    <property type="protein sequence ID" value="TKA36480.1"/>
    <property type="molecule type" value="Genomic_DNA"/>
</dbReference>
<feature type="region of interest" description="Disordered" evidence="1">
    <location>
        <begin position="1"/>
        <end position="36"/>
    </location>
</feature>
<evidence type="ECO:0000256" key="1">
    <source>
        <dbReference type="SAM" id="MobiDB-lite"/>
    </source>
</evidence>
<comment type="caution">
    <text evidence="2">The sequence shown here is derived from an EMBL/GenBank/DDBJ whole genome shotgun (WGS) entry which is preliminary data.</text>
</comment>
<dbReference type="STRING" id="329885.A0A4U0ULB7"/>
<name>A0A4U0ULB7_9PEZI</name>
<protein>
    <submittedName>
        <fullName evidence="2">Uncharacterized protein</fullName>
    </submittedName>
</protein>
<dbReference type="AlphaFoldDB" id="A0A4U0ULB7"/>
<organism evidence="2 3">
    <name type="scientific">Friedmanniomyces endolithicus</name>
    <dbReference type="NCBI Taxonomy" id="329885"/>
    <lineage>
        <taxon>Eukaryota</taxon>
        <taxon>Fungi</taxon>
        <taxon>Dikarya</taxon>
        <taxon>Ascomycota</taxon>
        <taxon>Pezizomycotina</taxon>
        <taxon>Dothideomycetes</taxon>
        <taxon>Dothideomycetidae</taxon>
        <taxon>Mycosphaerellales</taxon>
        <taxon>Teratosphaeriaceae</taxon>
        <taxon>Friedmanniomyces</taxon>
    </lineage>
</organism>
<proteinExistence type="predicted"/>
<gene>
    <name evidence="2" type="ORF">B0A54_13481</name>
</gene>